<keyword evidence="6" id="KW-0378">Hydrolase</keyword>
<dbReference type="OrthoDB" id="415706at2759"/>
<dbReference type="InterPro" id="IPR030381">
    <property type="entry name" value="G_DYNAMIN_dom"/>
</dbReference>
<dbReference type="GO" id="GO:0006897">
    <property type="term" value="P:endocytosis"/>
    <property type="evidence" value="ECO:0007669"/>
    <property type="project" value="TreeGrafter"/>
</dbReference>
<feature type="region of interest" description="Disordered" evidence="3">
    <location>
        <begin position="702"/>
        <end position="814"/>
    </location>
</feature>
<dbReference type="GO" id="GO:0005874">
    <property type="term" value="C:microtubule"/>
    <property type="evidence" value="ECO:0007669"/>
    <property type="project" value="TreeGrafter"/>
</dbReference>
<name>A0A6A6NNC8_9PEZI</name>
<dbReference type="PROSITE" id="PS51388">
    <property type="entry name" value="GED"/>
    <property type="match status" value="1"/>
</dbReference>
<keyword evidence="1" id="KW-0547">Nucleotide-binding</keyword>
<feature type="domain" description="Dynamin-type G" evidence="5">
    <location>
        <begin position="37"/>
        <end position="321"/>
    </location>
</feature>
<dbReference type="InterPro" id="IPR001401">
    <property type="entry name" value="Dynamin_GTPase"/>
</dbReference>
<dbReference type="InterPro" id="IPR022812">
    <property type="entry name" value="Dynamin"/>
</dbReference>
<dbReference type="InterPro" id="IPR020850">
    <property type="entry name" value="GED_dom"/>
</dbReference>
<dbReference type="GO" id="GO:0048312">
    <property type="term" value="P:intracellular distribution of mitochondria"/>
    <property type="evidence" value="ECO:0007669"/>
    <property type="project" value="TreeGrafter"/>
</dbReference>
<proteinExistence type="predicted"/>
<dbReference type="Gene3D" id="3.40.50.300">
    <property type="entry name" value="P-loop containing nucleotide triphosphate hydrolases"/>
    <property type="match status" value="1"/>
</dbReference>
<keyword evidence="7" id="KW-1185">Reference proteome</keyword>
<dbReference type="PRINTS" id="PR00195">
    <property type="entry name" value="DYNAMIN"/>
</dbReference>
<feature type="compositionally biased region" description="Polar residues" evidence="3">
    <location>
        <begin position="724"/>
        <end position="739"/>
    </location>
</feature>
<feature type="compositionally biased region" description="Basic residues" evidence="3">
    <location>
        <begin position="804"/>
        <end position="814"/>
    </location>
</feature>
<dbReference type="EMBL" id="MU001701">
    <property type="protein sequence ID" value="KAF2452977.1"/>
    <property type="molecule type" value="Genomic_DNA"/>
</dbReference>
<organism evidence="6 7">
    <name type="scientific">Lineolata rhizophorae</name>
    <dbReference type="NCBI Taxonomy" id="578093"/>
    <lineage>
        <taxon>Eukaryota</taxon>
        <taxon>Fungi</taxon>
        <taxon>Dikarya</taxon>
        <taxon>Ascomycota</taxon>
        <taxon>Pezizomycotina</taxon>
        <taxon>Dothideomycetes</taxon>
        <taxon>Dothideomycetes incertae sedis</taxon>
        <taxon>Lineolatales</taxon>
        <taxon>Lineolataceae</taxon>
        <taxon>Lineolata</taxon>
    </lineage>
</organism>
<dbReference type="GO" id="GO:0000266">
    <property type="term" value="P:mitochondrial fission"/>
    <property type="evidence" value="ECO:0007669"/>
    <property type="project" value="TreeGrafter"/>
</dbReference>
<evidence type="ECO:0000259" key="4">
    <source>
        <dbReference type="PROSITE" id="PS51388"/>
    </source>
</evidence>
<gene>
    <name evidence="6" type="ORF">BDY21DRAFT_382456</name>
</gene>
<dbReference type="InterPro" id="IPR027417">
    <property type="entry name" value="P-loop_NTPase"/>
</dbReference>
<feature type="domain" description="GED" evidence="4">
    <location>
        <begin position="616"/>
        <end position="707"/>
    </location>
</feature>
<protein>
    <submittedName>
        <fullName evidence="6">P-loop containing nucleoside triphosphate hydrolase protein</fullName>
    </submittedName>
</protein>
<dbReference type="AlphaFoldDB" id="A0A6A6NNC8"/>
<reference evidence="6" key="1">
    <citation type="journal article" date="2020" name="Stud. Mycol.">
        <title>101 Dothideomycetes genomes: a test case for predicting lifestyles and emergence of pathogens.</title>
        <authorList>
            <person name="Haridas S."/>
            <person name="Albert R."/>
            <person name="Binder M."/>
            <person name="Bloem J."/>
            <person name="Labutti K."/>
            <person name="Salamov A."/>
            <person name="Andreopoulos B."/>
            <person name="Baker S."/>
            <person name="Barry K."/>
            <person name="Bills G."/>
            <person name="Bluhm B."/>
            <person name="Cannon C."/>
            <person name="Castanera R."/>
            <person name="Culley D."/>
            <person name="Daum C."/>
            <person name="Ezra D."/>
            <person name="Gonzalez J."/>
            <person name="Henrissat B."/>
            <person name="Kuo A."/>
            <person name="Liang C."/>
            <person name="Lipzen A."/>
            <person name="Lutzoni F."/>
            <person name="Magnuson J."/>
            <person name="Mondo S."/>
            <person name="Nolan M."/>
            <person name="Ohm R."/>
            <person name="Pangilinan J."/>
            <person name="Park H.-J."/>
            <person name="Ramirez L."/>
            <person name="Alfaro M."/>
            <person name="Sun H."/>
            <person name="Tritt A."/>
            <person name="Yoshinaga Y."/>
            <person name="Zwiers L.-H."/>
            <person name="Turgeon B."/>
            <person name="Goodwin S."/>
            <person name="Spatafora J."/>
            <person name="Crous P."/>
            <person name="Grigoriev I."/>
        </authorList>
    </citation>
    <scope>NUCLEOTIDE SEQUENCE</scope>
    <source>
        <strain evidence="6">ATCC 16933</strain>
    </source>
</reference>
<dbReference type="Proteomes" id="UP000799766">
    <property type="component" value="Unassembled WGS sequence"/>
</dbReference>
<dbReference type="SUPFAM" id="SSF52540">
    <property type="entry name" value="P-loop containing nucleoside triphosphate hydrolases"/>
    <property type="match status" value="1"/>
</dbReference>
<dbReference type="InterPro" id="IPR045063">
    <property type="entry name" value="Dynamin_N"/>
</dbReference>
<dbReference type="SMART" id="SM00053">
    <property type="entry name" value="DYNc"/>
    <property type="match status" value="1"/>
</dbReference>
<evidence type="ECO:0000256" key="2">
    <source>
        <dbReference type="ARBA" id="ARBA00023134"/>
    </source>
</evidence>
<dbReference type="FunFam" id="3.40.50.300:FF:001425">
    <property type="entry name" value="Dynamin GTPase, putative"/>
    <property type="match status" value="1"/>
</dbReference>
<evidence type="ECO:0000256" key="3">
    <source>
        <dbReference type="SAM" id="MobiDB-lite"/>
    </source>
</evidence>
<dbReference type="GO" id="GO:0016559">
    <property type="term" value="P:peroxisome fission"/>
    <property type="evidence" value="ECO:0007669"/>
    <property type="project" value="TreeGrafter"/>
</dbReference>
<dbReference type="Pfam" id="PF01031">
    <property type="entry name" value="Dynamin_M"/>
    <property type="match status" value="1"/>
</dbReference>
<evidence type="ECO:0000256" key="1">
    <source>
        <dbReference type="ARBA" id="ARBA00022741"/>
    </source>
</evidence>
<dbReference type="GO" id="GO:0005739">
    <property type="term" value="C:mitochondrion"/>
    <property type="evidence" value="ECO:0007669"/>
    <property type="project" value="TreeGrafter"/>
</dbReference>
<evidence type="ECO:0000313" key="6">
    <source>
        <dbReference type="EMBL" id="KAF2452977.1"/>
    </source>
</evidence>
<sequence>MAATNLNTSSLDTFRSSEQQNLLDDIDNLRHEGVGEFVFLPQIIVCGEQSSGKSSVLEGISGVPFPQHDTLCTRFPTEVVLRQAATPSAAVMIVPSKDASESDQARLNSFKQSLQRLEDIPDLVKRAKDEMGLTESGKAFSKDILRVEISGPDKPKLTIVDLPGLIQTDSKVQSVADVELITGLVTSYMENPKSVILAVVSAKNEYHNQAILRKARDVDPKGFRTLGLITKPDTLPPGSDSEGVIVDLASNNNIQFRLGWHVVKNRDYNERHWTGEERDRSEEHFFSKGAWTDLPRDMVGIGPLRRRLGKILLEQIQRYLPGLIEDIESNIQDCKNKLLKLGDSRDTPEKQRQFLLKLSQSFQTLCRAASDGSYEHPFFGNPASDGEYYKRLRAVVQNLNMEFSEVMRVRGYHRKIVDNDIRPEVDDGWEGDPSNGEKPLVMSRAGAIEWVRELLVRSRGRELPGSFNPLLVGELFRDQSTRWGRLSQEHVQQIWLASRDFLEKLLFEITDNETSGSLFTHWIDPRINERFDTASQSINRLLADRQKHPITYNHYYTENLQKIREKRQTGTLIESIQKHWGVSSDTISAYRNDLSISKLAEALSRRSQTDMDAFACSELLDSMEAYYKVAMKTFVDNVCIQVVEDVLIGDIWTIFSPPEVGQMHPDLIARIAAESTESQAQRRQLNRKLRILGKGKEICERHSTHSASKTVRARMEAKTALQDDAQTFRSEVSYTSSLRSRVESDSNEGSRGQMAEQKPPSEVGDYLDQGSTSEAPPVAELVEDKEEDGFATKVPHVGLEWRPLGKKSKKRSRR</sequence>
<evidence type="ECO:0000259" key="5">
    <source>
        <dbReference type="PROSITE" id="PS51718"/>
    </source>
</evidence>
<dbReference type="CDD" id="cd08771">
    <property type="entry name" value="DLP_1"/>
    <property type="match status" value="1"/>
</dbReference>
<dbReference type="GO" id="GO:0008017">
    <property type="term" value="F:microtubule binding"/>
    <property type="evidence" value="ECO:0007669"/>
    <property type="project" value="TreeGrafter"/>
</dbReference>
<keyword evidence="2" id="KW-0342">GTP-binding</keyword>
<evidence type="ECO:0000313" key="7">
    <source>
        <dbReference type="Proteomes" id="UP000799766"/>
    </source>
</evidence>
<dbReference type="Pfam" id="PF00350">
    <property type="entry name" value="Dynamin_N"/>
    <property type="match status" value="1"/>
</dbReference>
<dbReference type="GO" id="GO:0016020">
    <property type="term" value="C:membrane"/>
    <property type="evidence" value="ECO:0007669"/>
    <property type="project" value="TreeGrafter"/>
</dbReference>
<dbReference type="InterPro" id="IPR000375">
    <property type="entry name" value="Dynamin_stalk"/>
</dbReference>
<dbReference type="PANTHER" id="PTHR11566">
    <property type="entry name" value="DYNAMIN"/>
    <property type="match status" value="1"/>
</dbReference>
<dbReference type="GO" id="GO:0005525">
    <property type="term" value="F:GTP binding"/>
    <property type="evidence" value="ECO:0007669"/>
    <property type="project" value="InterPro"/>
</dbReference>
<dbReference type="PROSITE" id="PS51718">
    <property type="entry name" value="G_DYNAMIN_2"/>
    <property type="match status" value="1"/>
</dbReference>
<dbReference type="PANTHER" id="PTHR11566:SF21">
    <property type="entry name" value="DYNAMIN RELATED PROTEIN 1, ISOFORM A"/>
    <property type="match status" value="1"/>
</dbReference>
<dbReference type="GO" id="GO:0003924">
    <property type="term" value="F:GTPase activity"/>
    <property type="evidence" value="ECO:0007669"/>
    <property type="project" value="InterPro"/>
</dbReference>
<accession>A0A6A6NNC8</accession>